<evidence type="ECO:0000256" key="2">
    <source>
        <dbReference type="ARBA" id="ARBA00023315"/>
    </source>
</evidence>
<dbReference type="AlphaFoldDB" id="A0A078M586"/>
<dbReference type="Gene3D" id="3.40.630.30">
    <property type="match status" value="1"/>
</dbReference>
<dbReference type="PANTHER" id="PTHR43800">
    <property type="entry name" value="PEPTIDYL-LYSINE N-ACETYLTRANSFERASE YJAB"/>
    <property type="match status" value="1"/>
</dbReference>
<evidence type="ECO:0000259" key="3">
    <source>
        <dbReference type="PROSITE" id="PS51186"/>
    </source>
</evidence>
<dbReference type="HOGENOM" id="CLU_070012_1_1_9"/>
<gene>
    <name evidence="4" type="primary">mshD_1</name>
    <name evidence="4" type="ORF">BN1050_00888</name>
</gene>
<dbReference type="PANTHER" id="PTHR43800:SF1">
    <property type="entry name" value="PEPTIDYL-LYSINE N-ACETYLTRANSFERASE YJAB"/>
    <property type="match status" value="1"/>
</dbReference>
<evidence type="ECO:0000313" key="4">
    <source>
        <dbReference type="EMBL" id="CEA01384.1"/>
    </source>
</evidence>
<protein>
    <submittedName>
        <fullName evidence="4">Mycothiol acetyltransferase</fullName>
    </submittedName>
</protein>
<proteinExistence type="predicted"/>
<keyword evidence="1 4" id="KW-0808">Transferase</keyword>
<dbReference type="PATRIC" id="fig|1461583.4.peg.848"/>
<dbReference type="InterPro" id="IPR000182">
    <property type="entry name" value="GNAT_dom"/>
</dbReference>
<dbReference type="SUPFAM" id="SSF55729">
    <property type="entry name" value="Acyl-CoA N-acyltransferases (Nat)"/>
    <property type="match status" value="1"/>
</dbReference>
<feature type="domain" description="N-acetyltransferase" evidence="3">
    <location>
        <begin position="1"/>
        <end position="161"/>
    </location>
</feature>
<dbReference type="CDD" id="cd04301">
    <property type="entry name" value="NAT_SF"/>
    <property type="match status" value="1"/>
</dbReference>
<accession>A0A078M586</accession>
<dbReference type="Pfam" id="PF00583">
    <property type="entry name" value="Acetyltransf_1"/>
    <property type="match status" value="2"/>
</dbReference>
<keyword evidence="2" id="KW-0012">Acyltransferase</keyword>
<dbReference type="GO" id="GO:0016747">
    <property type="term" value="F:acyltransferase activity, transferring groups other than amino-acyl groups"/>
    <property type="evidence" value="ECO:0007669"/>
    <property type="project" value="InterPro"/>
</dbReference>
<sequence length="288" mass="32103">MNISIITASFPLDQQTYEEVGELLQTAYEADGKHYEEVVKYALMPSYDVKGFVVIAYDDTTDKVVAIASAADIIGFNTYEWSALVAPMYRSVGIGSFVIEALREGLAKRDCEGELALVVKGEGKEQRFLQRFGYHYSFSEAVLESPAVAAMPSYEMREYYNEQQDIAAIYAEAFGDLPEEAMELIAYSTEADGCKLWVAYDGDEVVGTITTTRQGNVQWITALATKATARGKGVASAMLAWAKYYTLHEGGTKVMIEVEMENEEALSVYKKNHFLLSQQTDYYVRKLG</sequence>
<dbReference type="PROSITE" id="PS51186">
    <property type="entry name" value="GNAT"/>
    <property type="match status" value="2"/>
</dbReference>
<dbReference type="EMBL" id="LN483074">
    <property type="protein sequence ID" value="CEA01384.1"/>
    <property type="molecule type" value="Genomic_DNA"/>
</dbReference>
<dbReference type="InterPro" id="IPR016181">
    <property type="entry name" value="Acyl_CoA_acyltransferase"/>
</dbReference>
<feature type="domain" description="N-acetyltransferase" evidence="3">
    <location>
        <begin position="154"/>
        <end position="288"/>
    </location>
</feature>
<evidence type="ECO:0000256" key="1">
    <source>
        <dbReference type="ARBA" id="ARBA00022679"/>
    </source>
</evidence>
<organism evidence="4">
    <name type="scientific">Metalysinibacillus saudimassiliensis</name>
    <dbReference type="NCBI Taxonomy" id="1461583"/>
    <lineage>
        <taxon>Bacteria</taxon>
        <taxon>Bacillati</taxon>
        <taxon>Bacillota</taxon>
        <taxon>Bacilli</taxon>
        <taxon>Bacillales</taxon>
        <taxon>Caryophanaceae</taxon>
        <taxon>Metalysinibacillus</taxon>
    </lineage>
</organism>
<reference evidence="4" key="1">
    <citation type="submission" date="2014-07" db="EMBL/GenBank/DDBJ databases">
        <authorList>
            <person name="Urmite Genomes Urmite Genomes"/>
        </authorList>
    </citation>
    <scope>NUCLEOTIDE SEQUENCE</scope>
    <source>
        <strain evidence="4">13S34_air</strain>
    </source>
</reference>
<name>A0A078M586_9BACL</name>